<protein>
    <submittedName>
        <fullName evidence="1">Uncharacterized protein</fullName>
    </submittedName>
</protein>
<sequence length="99" mass="11078">MSLNQLSSQKKTSAETQLHYLHLAVNDWMSGWTIKSGVVCRLFWVSCEETHLHCRWPMLGGTVFPMPAIDQVSVCFNAERTRGHKLECAAGVVCQLASL</sequence>
<dbReference type="AlphaFoldDB" id="A0A7S4FK74"/>
<reference evidence="1" key="1">
    <citation type="submission" date="2021-01" db="EMBL/GenBank/DDBJ databases">
        <authorList>
            <person name="Corre E."/>
            <person name="Pelletier E."/>
            <person name="Niang G."/>
            <person name="Scheremetjew M."/>
            <person name="Finn R."/>
            <person name="Kale V."/>
            <person name="Holt S."/>
            <person name="Cochrane G."/>
            <person name="Meng A."/>
            <person name="Brown T."/>
            <person name="Cohen L."/>
        </authorList>
    </citation>
    <scope>NUCLEOTIDE SEQUENCE</scope>
    <source>
        <strain evidence="1">CCMP1594</strain>
    </source>
</reference>
<name>A0A7S4FK74_9EUGL</name>
<proteinExistence type="predicted"/>
<accession>A0A7S4FK74</accession>
<dbReference type="EMBL" id="HBJA01030620">
    <property type="protein sequence ID" value="CAE0798980.1"/>
    <property type="molecule type" value="Transcribed_RNA"/>
</dbReference>
<evidence type="ECO:0000313" key="1">
    <source>
        <dbReference type="EMBL" id="CAE0798980.1"/>
    </source>
</evidence>
<organism evidence="1">
    <name type="scientific">Eutreptiella gymnastica</name>
    <dbReference type="NCBI Taxonomy" id="73025"/>
    <lineage>
        <taxon>Eukaryota</taxon>
        <taxon>Discoba</taxon>
        <taxon>Euglenozoa</taxon>
        <taxon>Euglenida</taxon>
        <taxon>Spirocuta</taxon>
        <taxon>Euglenophyceae</taxon>
        <taxon>Eutreptiales</taxon>
        <taxon>Eutreptiaceae</taxon>
        <taxon>Eutreptiella</taxon>
    </lineage>
</organism>
<gene>
    <name evidence="1" type="ORF">EGYM00163_LOCUS10101</name>
</gene>